<protein>
    <submittedName>
        <fullName evidence="3">Multiple sugar transport system substrate-binding protein</fullName>
    </submittedName>
</protein>
<dbReference type="PANTHER" id="PTHR43649:SF12">
    <property type="entry name" value="DIACETYLCHITOBIOSE BINDING PROTEIN DASA"/>
    <property type="match status" value="1"/>
</dbReference>
<feature type="signal peptide" evidence="2">
    <location>
        <begin position="1"/>
        <end position="20"/>
    </location>
</feature>
<dbReference type="InterPro" id="IPR006059">
    <property type="entry name" value="SBP"/>
</dbReference>
<keyword evidence="4" id="KW-1185">Reference proteome</keyword>
<feature type="region of interest" description="Disordered" evidence="1">
    <location>
        <begin position="25"/>
        <end position="46"/>
    </location>
</feature>
<dbReference type="RefSeq" id="WP_307337373.1">
    <property type="nucleotide sequence ID" value="NZ_JAUSUQ010000004.1"/>
</dbReference>
<dbReference type="Proteomes" id="UP001232445">
    <property type="component" value="Unassembled WGS sequence"/>
</dbReference>
<organism evidence="3 4">
    <name type="scientific">Caldalkalibacillus uzonensis</name>
    <dbReference type="NCBI Taxonomy" id="353224"/>
    <lineage>
        <taxon>Bacteria</taxon>
        <taxon>Bacillati</taxon>
        <taxon>Bacillota</taxon>
        <taxon>Bacilli</taxon>
        <taxon>Bacillales</taxon>
        <taxon>Bacillaceae</taxon>
        <taxon>Caldalkalibacillus</taxon>
    </lineage>
</organism>
<dbReference type="InterPro" id="IPR050490">
    <property type="entry name" value="Bact_solute-bd_prot1"/>
</dbReference>
<keyword evidence="2" id="KW-0732">Signal</keyword>
<sequence>MKKLMSVLALLSALLLVVVACSNSEEPAQPDTGENESATNEEENELSGEITIMVPAGGYYYDHTRNFLAKKFMERHPNVKVNVEQEPDGGQLTARLAAGDIPDILVGVFGYQPAKFAQQGMIVNLAEMPGADELFDRVSEHYVQEHFGGKYYVPWNATTQMMIYNKALFEEAGLDPDNPPTTFEEYLAAAEAIHNLPDREDGSKVFGNVFWNEALAWGGWYWTMKAQIYYNFNDGKYGLFNELGTDVVFDEEEAGFADFLTFMRQAQEYAPEQMENNDFFSRNVGMWLQFGYGWKANLAEAKDGPMVIGEDVGVAPIPVRQKGDTHWSTLDGRSLMIFKSNPEQERLAFEFIKFMMEDDINLESLKALEQLPTLKSLQNHEYFQAEDIKPFVEQLEHAIINEPVAELDDVSNIILQYYIETVIHHNLTPEEAVERAAEEARQILHQN</sequence>
<accession>A0ABU0CQI5</accession>
<name>A0ABU0CQI5_9BACI</name>
<dbReference type="Pfam" id="PF01547">
    <property type="entry name" value="SBP_bac_1"/>
    <property type="match status" value="1"/>
</dbReference>
<keyword evidence="3" id="KW-0762">Sugar transport</keyword>
<evidence type="ECO:0000256" key="2">
    <source>
        <dbReference type="SAM" id="SignalP"/>
    </source>
</evidence>
<gene>
    <name evidence="3" type="ORF">J2S00_001452</name>
</gene>
<dbReference type="EMBL" id="JAUSUQ010000004">
    <property type="protein sequence ID" value="MDQ0338666.1"/>
    <property type="molecule type" value="Genomic_DNA"/>
</dbReference>
<dbReference type="PROSITE" id="PS51257">
    <property type="entry name" value="PROKAR_LIPOPROTEIN"/>
    <property type="match status" value="1"/>
</dbReference>
<dbReference type="Gene3D" id="3.40.190.10">
    <property type="entry name" value="Periplasmic binding protein-like II"/>
    <property type="match status" value="1"/>
</dbReference>
<dbReference type="PANTHER" id="PTHR43649">
    <property type="entry name" value="ARABINOSE-BINDING PROTEIN-RELATED"/>
    <property type="match status" value="1"/>
</dbReference>
<proteinExistence type="predicted"/>
<evidence type="ECO:0000313" key="3">
    <source>
        <dbReference type="EMBL" id="MDQ0338666.1"/>
    </source>
</evidence>
<feature type="chain" id="PRO_5045919700" evidence="2">
    <location>
        <begin position="21"/>
        <end position="447"/>
    </location>
</feature>
<comment type="caution">
    <text evidence="3">The sequence shown here is derived from an EMBL/GenBank/DDBJ whole genome shotgun (WGS) entry which is preliminary data.</text>
</comment>
<reference evidence="3 4" key="1">
    <citation type="submission" date="2023-07" db="EMBL/GenBank/DDBJ databases">
        <title>Genomic Encyclopedia of Type Strains, Phase IV (KMG-IV): sequencing the most valuable type-strain genomes for metagenomic binning, comparative biology and taxonomic classification.</title>
        <authorList>
            <person name="Goeker M."/>
        </authorList>
    </citation>
    <scope>NUCLEOTIDE SEQUENCE [LARGE SCALE GENOMIC DNA]</scope>
    <source>
        <strain evidence="3 4">DSM 17740</strain>
    </source>
</reference>
<evidence type="ECO:0000256" key="1">
    <source>
        <dbReference type="SAM" id="MobiDB-lite"/>
    </source>
</evidence>
<evidence type="ECO:0000313" key="4">
    <source>
        <dbReference type="Proteomes" id="UP001232445"/>
    </source>
</evidence>
<keyword evidence="3" id="KW-0813">Transport</keyword>
<dbReference type="SUPFAM" id="SSF53850">
    <property type="entry name" value="Periplasmic binding protein-like II"/>
    <property type="match status" value="1"/>
</dbReference>